<name>A0A150MD03_GEOSE</name>
<proteinExistence type="predicted"/>
<gene>
    <name evidence="1" type="ORF">B4109_1329</name>
</gene>
<accession>A0A150MD03</accession>
<sequence>MPQWTQSAHLLGSGKSGNRELPRLVVAHAGLSVRSLIIVLMIKSPQ</sequence>
<reference evidence="1 2" key="1">
    <citation type="submission" date="2016-01" db="EMBL/GenBank/DDBJ databases">
        <title>Draft Genome Sequences of Seven Thermophilic Sporeformers Isolated from Foods.</title>
        <authorList>
            <person name="Berendsen E.M."/>
            <person name="Wells-Bennik M.H."/>
            <person name="Krawcyk A.O."/>
            <person name="De Jong A."/>
            <person name="Holsappel S."/>
            <person name="Eijlander R.T."/>
            <person name="Kuipers O.P."/>
        </authorList>
    </citation>
    <scope>NUCLEOTIDE SEQUENCE [LARGE SCALE GENOMIC DNA]</scope>
    <source>
        <strain evidence="1 2">B4109</strain>
    </source>
</reference>
<dbReference type="AlphaFoldDB" id="A0A150MD03"/>
<organism evidence="1 2">
    <name type="scientific">Geobacillus stearothermophilus</name>
    <name type="common">Bacillus stearothermophilus</name>
    <dbReference type="NCBI Taxonomy" id="1422"/>
    <lineage>
        <taxon>Bacteria</taxon>
        <taxon>Bacillati</taxon>
        <taxon>Bacillota</taxon>
        <taxon>Bacilli</taxon>
        <taxon>Bacillales</taxon>
        <taxon>Anoxybacillaceae</taxon>
        <taxon>Geobacillus</taxon>
    </lineage>
</organism>
<comment type="caution">
    <text evidence="1">The sequence shown here is derived from an EMBL/GenBank/DDBJ whole genome shotgun (WGS) entry which is preliminary data.</text>
</comment>
<evidence type="ECO:0000313" key="1">
    <source>
        <dbReference type="EMBL" id="KYD22410.1"/>
    </source>
</evidence>
<evidence type="ECO:0000313" key="2">
    <source>
        <dbReference type="Proteomes" id="UP000075424"/>
    </source>
</evidence>
<dbReference type="Proteomes" id="UP000075424">
    <property type="component" value="Unassembled WGS sequence"/>
</dbReference>
<protein>
    <submittedName>
        <fullName evidence="1">Uncharacterized protein</fullName>
    </submittedName>
</protein>
<dbReference type="EMBL" id="LQYV01000125">
    <property type="protein sequence ID" value="KYD22410.1"/>
    <property type="molecule type" value="Genomic_DNA"/>
</dbReference>